<dbReference type="EMBL" id="JALDYZ010000003">
    <property type="protein sequence ID" value="MDI7921827.1"/>
    <property type="molecule type" value="Genomic_DNA"/>
</dbReference>
<accession>A0AAE3Q9S5</accession>
<dbReference type="AlphaFoldDB" id="A0AAE3Q9S5"/>
<gene>
    <name evidence="4" type="ORF">MRS75_06970</name>
</gene>
<dbReference type="InterPro" id="IPR050237">
    <property type="entry name" value="ATP-dep_AMP-bd_enzyme"/>
</dbReference>
<dbReference type="Pfam" id="PF13193">
    <property type="entry name" value="AMP-binding_C"/>
    <property type="match status" value="1"/>
</dbReference>
<dbReference type="InterPro" id="IPR020845">
    <property type="entry name" value="AMP-binding_CS"/>
</dbReference>
<dbReference type="Pfam" id="PF00501">
    <property type="entry name" value="AMP-binding"/>
    <property type="match status" value="1"/>
</dbReference>
<dbReference type="Gene3D" id="3.40.50.12780">
    <property type="entry name" value="N-terminal domain of ligase-like"/>
    <property type="match status" value="1"/>
</dbReference>
<reference evidence="4" key="1">
    <citation type="submission" date="2022-03" db="EMBL/GenBank/DDBJ databases">
        <title>Fererhizobium litorale gen. nov., sp. nov., isolated from sandy sediments of the Sea of Japan seashore.</title>
        <authorList>
            <person name="Romanenko L."/>
            <person name="Kurilenko V."/>
            <person name="Otstavnykh N."/>
            <person name="Svetashev V."/>
            <person name="Tekutyeva L."/>
            <person name="Isaeva M."/>
            <person name="Mikhailov V."/>
        </authorList>
    </citation>
    <scope>NUCLEOTIDE SEQUENCE</scope>
    <source>
        <strain evidence="4">KMM 9576</strain>
    </source>
</reference>
<proteinExistence type="predicted"/>
<feature type="domain" description="AMP-dependent synthetase/ligase" evidence="2">
    <location>
        <begin position="8"/>
        <end position="372"/>
    </location>
</feature>
<sequence>MRIEDHLRRTAECLPAKTALVAGERRMSYAELDDLSDRLAAGLAANAISPGDRIALLLDNGWEAAVSLFAIFKAGAVAVPLNPAMKAPRLAGIVARVEPRAVIAQARLESLFRQAAGEAAAAAMLCVSVRTGDGDPIPGWLDFRSLISGSSSRPAPRCRADDALALLLHTSGSTGAPKGVMLSHANISAACRSIVAYLENTSDDVMLSVLPLSFGYGMTQLVTAAISGATLILEKSFAFPHVIMRRLVEERVTGFPLVPTMAAILLQMKDLAPGSVPSLRYITSAAAQLPPALSAGLSGLFPATQIFAMYGQTECLRATCLPPAELAANPSAVGRAIPGTEVAVVDIDGRPLPPGNVGELVVRGPHVMQGYWRDEAASAAALRDAPPPWGRELRTGDLFRMDEAGNFHFIGRRDDIIKTRGEKVSPQEVERVLYALDGVVEAAVTGLPDAILGQAVKAVIVRDAGSNIDAKHVQRHCARHLEDYMVPKWVEFCDSLPKTDSGKIRLVKQQETTGEIA</sequence>
<evidence type="ECO:0000256" key="1">
    <source>
        <dbReference type="ARBA" id="ARBA00022723"/>
    </source>
</evidence>
<feature type="domain" description="AMP-binding enzyme C-terminal" evidence="3">
    <location>
        <begin position="428"/>
        <end position="503"/>
    </location>
</feature>
<dbReference type="InterPro" id="IPR045851">
    <property type="entry name" value="AMP-bd_C_sf"/>
</dbReference>
<evidence type="ECO:0000313" key="4">
    <source>
        <dbReference type="EMBL" id="MDI7921827.1"/>
    </source>
</evidence>
<dbReference type="PROSITE" id="PS00455">
    <property type="entry name" value="AMP_BINDING"/>
    <property type="match status" value="1"/>
</dbReference>
<dbReference type="RefSeq" id="WP_311786147.1">
    <property type="nucleotide sequence ID" value="NZ_JALDYY010000003.1"/>
</dbReference>
<protein>
    <submittedName>
        <fullName evidence="4">Acyl--CoA ligase</fullName>
    </submittedName>
</protein>
<dbReference type="Proteomes" id="UP001161580">
    <property type="component" value="Unassembled WGS sequence"/>
</dbReference>
<organism evidence="4 5">
    <name type="scientific">Ferirhizobium litorale</name>
    <dbReference type="NCBI Taxonomy" id="2927786"/>
    <lineage>
        <taxon>Bacteria</taxon>
        <taxon>Pseudomonadati</taxon>
        <taxon>Pseudomonadota</taxon>
        <taxon>Alphaproteobacteria</taxon>
        <taxon>Hyphomicrobiales</taxon>
        <taxon>Rhizobiaceae</taxon>
        <taxon>Ferirhizobium</taxon>
    </lineage>
</organism>
<dbReference type="Gene3D" id="3.30.300.30">
    <property type="match status" value="1"/>
</dbReference>
<dbReference type="GO" id="GO:0046872">
    <property type="term" value="F:metal ion binding"/>
    <property type="evidence" value="ECO:0007669"/>
    <property type="project" value="UniProtKB-KW"/>
</dbReference>
<dbReference type="PANTHER" id="PTHR43767:SF1">
    <property type="entry name" value="NONRIBOSOMAL PEPTIDE SYNTHASE PES1 (EUROFUNG)-RELATED"/>
    <property type="match status" value="1"/>
</dbReference>
<name>A0AAE3Q9S5_9HYPH</name>
<keyword evidence="5" id="KW-1185">Reference proteome</keyword>
<evidence type="ECO:0000259" key="2">
    <source>
        <dbReference type="Pfam" id="PF00501"/>
    </source>
</evidence>
<dbReference type="SUPFAM" id="SSF56801">
    <property type="entry name" value="Acetyl-CoA synthetase-like"/>
    <property type="match status" value="1"/>
</dbReference>
<evidence type="ECO:0000313" key="5">
    <source>
        <dbReference type="Proteomes" id="UP001161580"/>
    </source>
</evidence>
<dbReference type="InterPro" id="IPR025110">
    <property type="entry name" value="AMP-bd_C"/>
</dbReference>
<dbReference type="GO" id="GO:0016878">
    <property type="term" value="F:acid-thiol ligase activity"/>
    <property type="evidence" value="ECO:0007669"/>
    <property type="project" value="UniProtKB-ARBA"/>
</dbReference>
<evidence type="ECO:0000259" key="3">
    <source>
        <dbReference type="Pfam" id="PF13193"/>
    </source>
</evidence>
<dbReference type="InterPro" id="IPR000873">
    <property type="entry name" value="AMP-dep_synth/lig_dom"/>
</dbReference>
<comment type="caution">
    <text evidence="4">The sequence shown here is derived from an EMBL/GenBank/DDBJ whole genome shotgun (WGS) entry which is preliminary data.</text>
</comment>
<dbReference type="PANTHER" id="PTHR43767">
    <property type="entry name" value="LONG-CHAIN-FATTY-ACID--COA LIGASE"/>
    <property type="match status" value="1"/>
</dbReference>
<keyword evidence="1" id="KW-0479">Metal-binding</keyword>
<dbReference type="InterPro" id="IPR042099">
    <property type="entry name" value="ANL_N_sf"/>
</dbReference>
<keyword evidence="4" id="KW-0436">Ligase</keyword>